<feature type="transmembrane region" description="Helical" evidence="7">
    <location>
        <begin position="32"/>
        <end position="52"/>
    </location>
</feature>
<organism evidence="9 10">
    <name type="scientific">Dyadobacter jejuensis</name>
    <dbReference type="NCBI Taxonomy" id="1082580"/>
    <lineage>
        <taxon>Bacteria</taxon>
        <taxon>Pseudomonadati</taxon>
        <taxon>Bacteroidota</taxon>
        <taxon>Cytophagia</taxon>
        <taxon>Cytophagales</taxon>
        <taxon>Spirosomataceae</taxon>
        <taxon>Dyadobacter</taxon>
    </lineage>
</organism>
<keyword evidence="6 7" id="KW-0472">Membrane</keyword>
<dbReference type="PRINTS" id="PR01837">
    <property type="entry name" value="MGTCSAPBPROT"/>
</dbReference>
<evidence type="ECO:0000256" key="5">
    <source>
        <dbReference type="ARBA" id="ARBA00022989"/>
    </source>
</evidence>
<dbReference type="InterPro" id="IPR049177">
    <property type="entry name" value="MgtC_SapB_SrpB_YhiD_N"/>
</dbReference>
<feature type="transmembrane region" description="Helical" evidence="7">
    <location>
        <begin position="58"/>
        <end position="77"/>
    </location>
</feature>
<feature type="transmembrane region" description="Helical" evidence="7">
    <location>
        <begin position="84"/>
        <end position="103"/>
    </location>
</feature>
<evidence type="ECO:0000256" key="3">
    <source>
        <dbReference type="ARBA" id="ARBA00022475"/>
    </source>
</evidence>
<dbReference type="Proteomes" id="UP000245880">
    <property type="component" value="Unassembled WGS sequence"/>
</dbReference>
<name>A0A316AT13_9BACT</name>
<evidence type="ECO:0000313" key="10">
    <source>
        <dbReference type="Proteomes" id="UP000245880"/>
    </source>
</evidence>
<reference evidence="9 10" key="1">
    <citation type="submission" date="2018-03" db="EMBL/GenBank/DDBJ databases">
        <title>Genomic Encyclopedia of Archaeal and Bacterial Type Strains, Phase II (KMG-II): from individual species to whole genera.</title>
        <authorList>
            <person name="Goeker M."/>
        </authorList>
    </citation>
    <scope>NUCLEOTIDE SEQUENCE [LARGE SCALE GENOMIC DNA]</scope>
    <source>
        <strain evidence="9 10">DSM 100346</strain>
    </source>
</reference>
<dbReference type="AlphaFoldDB" id="A0A316AT13"/>
<dbReference type="GO" id="GO:0005886">
    <property type="term" value="C:plasma membrane"/>
    <property type="evidence" value="ECO:0007669"/>
    <property type="project" value="UniProtKB-SubCell"/>
</dbReference>
<keyword evidence="3" id="KW-1003">Cell membrane</keyword>
<gene>
    <name evidence="9" type="ORF">CLV98_101843</name>
</gene>
<comment type="caution">
    <text evidence="9">The sequence shown here is derived from an EMBL/GenBank/DDBJ whole genome shotgun (WGS) entry which is preliminary data.</text>
</comment>
<keyword evidence="5 7" id="KW-1133">Transmembrane helix</keyword>
<proteinExistence type="inferred from homology"/>
<comment type="subcellular location">
    <subcellularLocation>
        <location evidence="1">Cell membrane</location>
        <topology evidence="1">Multi-pass membrane protein</topology>
    </subcellularLocation>
</comment>
<feature type="domain" description="MgtC/SapB/SrpB/YhiD N-terminal" evidence="8">
    <location>
        <begin position="13"/>
        <end position="130"/>
    </location>
</feature>
<dbReference type="InterPro" id="IPR003416">
    <property type="entry name" value="MgtC/SapB/SrpB/YhiD_fam"/>
</dbReference>
<evidence type="ECO:0000256" key="2">
    <source>
        <dbReference type="ARBA" id="ARBA00009298"/>
    </source>
</evidence>
<dbReference type="Pfam" id="PF02308">
    <property type="entry name" value="MgtC"/>
    <property type="match status" value="1"/>
</dbReference>
<dbReference type="EMBL" id="QGDT01000001">
    <property type="protein sequence ID" value="PWJ60658.1"/>
    <property type="molecule type" value="Genomic_DNA"/>
</dbReference>
<dbReference type="PANTHER" id="PTHR33778:SF1">
    <property type="entry name" value="MAGNESIUM TRANSPORTER YHID-RELATED"/>
    <property type="match status" value="1"/>
</dbReference>
<evidence type="ECO:0000313" key="9">
    <source>
        <dbReference type="EMBL" id="PWJ60658.1"/>
    </source>
</evidence>
<protein>
    <submittedName>
        <fullName evidence="9">Putative Mg2+ transporter-C (MgtC) family protein</fullName>
    </submittedName>
</protein>
<feature type="transmembrane region" description="Helical" evidence="7">
    <location>
        <begin position="109"/>
        <end position="128"/>
    </location>
</feature>
<sequence>MELLPEDILKVGISFLVGLLIGFEREYRSKSAGLRTMIMICMGSTMFTIFSFKIDSDTGRIAANIITGIGFIGAGIIFRENDRVVGITTAAIVWLTAAIGMGIGSGYYVLTFLCFLIASAALILLYPLQHWINSRSQIRHYRLNCIYKRKTLNNYEVLFKKNGLKILESKQRKEEKNISGHWILQGTQQNHERLTSKLLMDPEILEMEF</sequence>
<evidence type="ECO:0000259" key="8">
    <source>
        <dbReference type="Pfam" id="PF02308"/>
    </source>
</evidence>
<keyword evidence="10" id="KW-1185">Reference proteome</keyword>
<dbReference type="OrthoDB" id="9811198at2"/>
<accession>A0A316AT13</accession>
<evidence type="ECO:0000256" key="1">
    <source>
        <dbReference type="ARBA" id="ARBA00004651"/>
    </source>
</evidence>
<dbReference type="RefSeq" id="WP_109672975.1">
    <property type="nucleotide sequence ID" value="NZ_QGDT01000001.1"/>
</dbReference>
<evidence type="ECO:0000256" key="7">
    <source>
        <dbReference type="SAM" id="Phobius"/>
    </source>
</evidence>
<keyword evidence="4 7" id="KW-0812">Transmembrane</keyword>
<comment type="similarity">
    <text evidence="2">Belongs to the MgtC/SapB family.</text>
</comment>
<evidence type="ECO:0000256" key="4">
    <source>
        <dbReference type="ARBA" id="ARBA00022692"/>
    </source>
</evidence>
<evidence type="ECO:0000256" key="6">
    <source>
        <dbReference type="ARBA" id="ARBA00023136"/>
    </source>
</evidence>
<dbReference type="PANTHER" id="PTHR33778">
    <property type="entry name" value="PROTEIN MGTC"/>
    <property type="match status" value="1"/>
</dbReference>